<keyword evidence="2" id="KW-0813">Transport</keyword>
<evidence type="ECO:0000256" key="6">
    <source>
        <dbReference type="ARBA" id="ARBA00022989"/>
    </source>
</evidence>
<dbReference type="InterPro" id="IPR011990">
    <property type="entry name" value="TPR-like_helical_dom_sf"/>
</dbReference>
<keyword evidence="4" id="KW-0547">Nucleotide-binding</keyword>
<gene>
    <name evidence="15" type="ORF">OAory_01042070</name>
</gene>
<dbReference type="InterPro" id="IPR001138">
    <property type="entry name" value="Zn2Cys6_DnaBD"/>
</dbReference>
<comment type="caution">
    <text evidence="15">The sequence shown here is derived from an EMBL/GenBank/DDBJ whole genome shotgun (WGS) entry which is preliminary data.</text>
</comment>
<evidence type="ECO:0000256" key="9">
    <source>
        <dbReference type="ARBA" id="ARBA00023136"/>
    </source>
</evidence>
<sequence length="2051" mass="227813">MLRNITPVASSMTIKEISPSHEDNIHPIVDIVAVHGLDESSHSAWTDAPTGCCWLSDLLAHDMPRARILTFDYKADATTFFGSSSSSRISHHAQTLLEGLGTHRYLESCTERPIIFICHGLGGIVVKKALVTSAASTTMKLSHLHSVTTSTFGLLFLGTPHEGIEKAKWYLLSKGVKGILRQHSQLVASMEKNTETLQSITEQFTPLLKQFYIHNFWELRETVHGFRMSCLALGQVDESERLISHVLDARKRILGEEHPYTLWSMNDLSKVYCAQSYPKDALELLIPTLDVAVRTLGRSHIGTLMTMSNLVHTHRMIGTPSNIRTAEAMLGDLISAQIKSLGPSHPDVYGAKLQLAQMYERKGQLSQAEIVYRDILSAEGESPGPRIHTSLKCDEKKPSCGKCVNHSIECDFSVSTPTSPSPSPPAASSAHQRYRFRQSKYQTLASPAPNEAQRPGGNSIAVQCDFSANISAMVGISFADLQLFHHYLISTYRTLTDEASDPYDVWSIHIPQWGIAFPSILHLMLALSALHLGHEKPELRHQYVMQANDHFTFGIRSVTTVLSQLNSENCQLIYMSAVMICLVYFGHGPRPGEYLVFSSQGQAEWLVLMRGVRSILATNHDKIFSGVLTPQTDDSIQSVSPELQGELRQHHDRIVELKTFIEIQTAGPEKDLYLSAVGSLPDTFDETYTMRKPFVVLLEKKDPFALVILAHWSILLTYMTSSWLFVGWDQHVIKGIRASLEEEFYNWISWPETVISTRAYLLGDVLFLTSPEPSFQEQVTTWVVARLALLKAVLIFLESGNKESILMLHCRELPPEQLAGNFGKTFFAWIYPILRKGYTDILTPQDIPGLEGKLSSGRLRRDILQAWDQRRKPETTLTLPVTLLRLSKGAFLSAIIPRMFLIIFRYCQPALINAAVRFVHNGNENSNDRNYGYWLIVMAGIIYFGLAISTAVYHHQLNRLQIINRSALIALLHHRTLHVQSEHHDNGGPITLMSVDVETLSTLGDMLHETWAYILEVIIGTTLLASQIKWLCLVPLVGVCCSSWMSAYVARHLQSRQRDWNAATQKRMAVTTALLQSIKSMKMLGISDSVKTWLSGLRGEEIQASIRLRYVLLAYNASANALGMFTPVITLVLYVLFARSKSNGALPAETAFTSLALLAMVTHPANMVMTIVPRAIASLANSERITNYLIHGTIEDCRLDIRQAQVGSGITETHKRAAVLLADLNCKVNKGSIVMCAGPVGSGKTTLARALLGEISPSSGVIYTSSKRIGVCAQEPWLPSGSIKEVICGGLQVDETWYEQVLLASELVKDLDTLSDGDGTEIRFPGLNLSGGQRQRVAIARVLYARCEIVILDDTFRALDGKTEKVIVHNLLGPDGIFRNHGTTAIVITNSAQYFPLADHILVLSDSEIQRQGSWDKLQHDRQQIDKFMPDEREYRHISKGSEAQGSLQKDPRVDAAQDLTRQSGDLRLYGYYLNAMGWWAEASDEQTAFYMGGYIILALVAWISTNGTMWSTCMRISPRGGAVLHSRLLDSIFGAPLSYFSNNNIGVILNRFGEDIELVDRQLPNAFQALSTQVFKLLVQATILFSVVPVMAITLPFCMVIVYFVQRVYLRTSRQLRFLEIESKSALYSSFVEMVDGLSTIRALQWQRKYTSDIVGTIDTSQKPAYLLFCLQRWLNLVLDLLIAVVAVGLVALAVTSRGTERATAIGLSLNMIILANTTLLRLVESWTSLEVSLGAIARLRSVVTETPREENTGEQKLTAPTNWPVAGSIVVHGLEASYSPPNLALQNIHLEVKAGQKLLICGRTGSGKSTLLLSFLGLLDLQPGSIMVDNIDISNMSQTYLRRHCFITVPQDPFTLAAATLRFNLDPEGFLPDSVLIEVLENTGLWEHFCQSSKLNHSKSSEIEALLDHPMSSLPPLSAGQQQLLSLSRALAHKRAATAHGYSDLQTQLSVADRRPILLLDEATSALDPETEAVMQDVIEKEFTQKGYTVIIVAHRIGGMLKYFRDDIDAVVWMTEGRIERVVHTQAAVRLALKDDRGGGSNLCSTDLP</sequence>
<dbReference type="InterPro" id="IPR027417">
    <property type="entry name" value="P-loop_NTPase"/>
</dbReference>
<dbReference type="GO" id="GO:0016020">
    <property type="term" value="C:membrane"/>
    <property type="evidence" value="ECO:0007669"/>
    <property type="project" value="UniProtKB-SubCell"/>
</dbReference>
<keyword evidence="3 12" id="KW-0812">Transmembrane</keyword>
<evidence type="ECO:0000256" key="5">
    <source>
        <dbReference type="ARBA" id="ARBA00022840"/>
    </source>
</evidence>
<evidence type="ECO:0000256" key="4">
    <source>
        <dbReference type="ARBA" id="ARBA00022741"/>
    </source>
</evidence>
<dbReference type="SUPFAM" id="SSF52540">
    <property type="entry name" value="P-loop containing nucleoside triphosphate hydrolases"/>
    <property type="match status" value="2"/>
</dbReference>
<dbReference type="PANTHER" id="PTHR24223:SF345">
    <property type="entry name" value="ABC MULTIDRUG TRANSPORTER (EUROFUNG)"/>
    <property type="match status" value="1"/>
</dbReference>
<keyword evidence="5" id="KW-0067">ATP-binding</keyword>
<evidence type="ECO:0000259" key="13">
    <source>
        <dbReference type="PROSITE" id="PS50893"/>
    </source>
</evidence>
<keyword evidence="11" id="KW-0539">Nucleus</keyword>
<reference evidence="15 16" key="1">
    <citation type="submission" date="2016-10" db="EMBL/GenBank/DDBJ databases">
        <title>Genome sequencing of Aspergillus oryzae BCC7051.</title>
        <authorList>
            <person name="Thammarongtham C."/>
            <person name="Vorapreeda T."/>
            <person name="Nookaew I."/>
            <person name="Srisuk T."/>
            <person name="Land M."/>
            <person name="Jeennor S."/>
            <person name="Laoteng K."/>
        </authorList>
    </citation>
    <scope>NUCLEOTIDE SEQUENCE [LARGE SCALE GENOMIC DNA]</scope>
    <source>
        <strain evidence="15 16">BCC7051</strain>
    </source>
</reference>
<dbReference type="Pfam" id="PF00005">
    <property type="entry name" value="ABC_tran"/>
    <property type="match status" value="2"/>
</dbReference>
<keyword evidence="8" id="KW-0238">DNA-binding</keyword>
<dbReference type="VEuPathDB" id="FungiDB:AO090701000917"/>
<dbReference type="SUPFAM" id="SSF90123">
    <property type="entry name" value="ABC transporter transmembrane region"/>
    <property type="match status" value="2"/>
</dbReference>
<keyword evidence="6 12" id="KW-1133">Transmembrane helix</keyword>
<dbReference type="SMART" id="SM00382">
    <property type="entry name" value="AAA"/>
    <property type="match status" value="2"/>
</dbReference>
<dbReference type="OrthoDB" id="4139357at2759"/>
<dbReference type="InterPro" id="IPR044746">
    <property type="entry name" value="ABCC_6TM_D1"/>
</dbReference>
<dbReference type="eggNOG" id="ENOG502QRM1">
    <property type="taxonomic scope" value="Eukaryota"/>
</dbReference>
<dbReference type="GO" id="GO:0005524">
    <property type="term" value="F:ATP binding"/>
    <property type="evidence" value="ECO:0007669"/>
    <property type="project" value="UniProtKB-KW"/>
</dbReference>
<dbReference type="EMBL" id="MKZY01000006">
    <property type="protein sequence ID" value="OOO07707.1"/>
    <property type="molecule type" value="Genomic_DNA"/>
</dbReference>
<dbReference type="CDD" id="cd18579">
    <property type="entry name" value="ABC_6TM_ABCC_D1"/>
    <property type="match status" value="1"/>
</dbReference>
<dbReference type="GO" id="GO:0000981">
    <property type="term" value="F:DNA-binding transcription factor activity, RNA polymerase II-specific"/>
    <property type="evidence" value="ECO:0007669"/>
    <property type="project" value="InterPro"/>
</dbReference>
<evidence type="ECO:0000259" key="14">
    <source>
        <dbReference type="PROSITE" id="PS50929"/>
    </source>
</evidence>
<dbReference type="Pfam" id="PF00172">
    <property type="entry name" value="Zn_clus"/>
    <property type="match status" value="1"/>
</dbReference>
<dbReference type="CDD" id="cd00067">
    <property type="entry name" value="GAL4"/>
    <property type="match status" value="1"/>
</dbReference>
<feature type="transmembrane region" description="Helical" evidence="12">
    <location>
        <begin position="1678"/>
        <end position="1698"/>
    </location>
</feature>
<dbReference type="Gene3D" id="3.40.50.1820">
    <property type="entry name" value="alpha/beta hydrolase"/>
    <property type="match status" value="1"/>
</dbReference>
<dbReference type="PANTHER" id="PTHR24223">
    <property type="entry name" value="ATP-BINDING CASSETTE SUB-FAMILY C"/>
    <property type="match status" value="1"/>
</dbReference>
<feature type="transmembrane region" description="Helical" evidence="12">
    <location>
        <begin position="931"/>
        <end position="953"/>
    </location>
</feature>
<dbReference type="InterPro" id="IPR011527">
    <property type="entry name" value="ABC1_TM_dom"/>
</dbReference>
<dbReference type="InterPro" id="IPR029058">
    <property type="entry name" value="AB_hydrolase_fold"/>
</dbReference>
<feature type="domain" description="ABC transporter" evidence="13">
    <location>
        <begin position="1201"/>
        <end position="1431"/>
    </location>
</feature>
<evidence type="ECO:0000313" key="16">
    <source>
        <dbReference type="Proteomes" id="UP000190312"/>
    </source>
</evidence>
<evidence type="ECO:0000256" key="1">
    <source>
        <dbReference type="ARBA" id="ARBA00004141"/>
    </source>
</evidence>
<feature type="domain" description="ABC transmembrane type-1" evidence="14">
    <location>
        <begin position="1491"/>
        <end position="1740"/>
    </location>
</feature>
<evidence type="ECO:0000313" key="15">
    <source>
        <dbReference type="EMBL" id="OOO07707.1"/>
    </source>
</evidence>
<feature type="domain" description="ABC transporter" evidence="13">
    <location>
        <begin position="1771"/>
        <end position="2043"/>
    </location>
</feature>
<protein>
    <submittedName>
        <fullName evidence="15">ABC transporter transmembrane region</fullName>
    </submittedName>
</protein>
<keyword evidence="10" id="KW-0804">Transcription</keyword>
<dbReference type="InterPro" id="IPR050173">
    <property type="entry name" value="ABC_transporter_C-like"/>
</dbReference>
<dbReference type="PROSITE" id="PS00211">
    <property type="entry name" value="ABC_TRANSPORTER_1"/>
    <property type="match status" value="2"/>
</dbReference>
<dbReference type="InterPro" id="IPR003439">
    <property type="entry name" value="ABC_transporter-like_ATP-bd"/>
</dbReference>
<keyword evidence="9 12" id="KW-0472">Membrane</keyword>
<dbReference type="SUPFAM" id="SSF53474">
    <property type="entry name" value="alpha/beta-Hydrolases"/>
    <property type="match status" value="1"/>
</dbReference>
<dbReference type="GO" id="GO:0008270">
    <property type="term" value="F:zinc ion binding"/>
    <property type="evidence" value="ECO:0007669"/>
    <property type="project" value="InterPro"/>
</dbReference>
<dbReference type="InterPro" id="IPR044726">
    <property type="entry name" value="ABCC_6TM_D2"/>
</dbReference>
<feature type="domain" description="ABC transmembrane type-1" evidence="14">
    <location>
        <begin position="926"/>
        <end position="1177"/>
    </location>
</feature>
<feature type="transmembrane region" description="Helical" evidence="12">
    <location>
        <begin position="704"/>
        <end position="726"/>
    </location>
</feature>
<dbReference type="Pfam" id="PF00664">
    <property type="entry name" value="ABC_membrane"/>
    <property type="match status" value="2"/>
</dbReference>
<evidence type="ECO:0000256" key="11">
    <source>
        <dbReference type="ARBA" id="ARBA00023242"/>
    </source>
</evidence>
<dbReference type="GO" id="GO:0009893">
    <property type="term" value="P:positive regulation of metabolic process"/>
    <property type="evidence" value="ECO:0007669"/>
    <property type="project" value="UniProtKB-ARBA"/>
</dbReference>
<dbReference type="GO" id="GO:0016887">
    <property type="term" value="F:ATP hydrolysis activity"/>
    <property type="evidence" value="ECO:0007669"/>
    <property type="project" value="InterPro"/>
</dbReference>
<dbReference type="VEuPathDB" id="FungiDB:AO090010000546"/>
<evidence type="ECO:0000256" key="7">
    <source>
        <dbReference type="ARBA" id="ARBA00023015"/>
    </source>
</evidence>
<dbReference type="Proteomes" id="UP000190312">
    <property type="component" value="Unassembled WGS sequence"/>
</dbReference>
<dbReference type="PROSITE" id="PS50893">
    <property type="entry name" value="ABC_TRANSPORTER_2"/>
    <property type="match status" value="2"/>
</dbReference>
<evidence type="ECO:0000256" key="3">
    <source>
        <dbReference type="ARBA" id="ARBA00022692"/>
    </source>
</evidence>
<accession>A0A1S9DF49</accession>
<comment type="subcellular location">
    <subcellularLocation>
        <location evidence="1">Membrane</location>
        <topology evidence="1">Multi-pass membrane protein</topology>
    </subcellularLocation>
</comment>
<dbReference type="Gene3D" id="4.10.240.10">
    <property type="entry name" value="Zn(2)-C6 fungal-type DNA-binding domain"/>
    <property type="match status" value="1"/>
</dbReference>
<evidence type="ECO:0000256" key="2">
    <source>
        <dbReference type="ARBA" id="ARBA00022448"/>
    </source>
</evidence>
<dbReference type="Gene3D" id="1.20.1560.10">
    <property type="entry name" value="ABC transporter type 1, transmembrane domain"/>
    <property type="match status" value="2"/>
</dbReference>
<dbReference type="GO" id="GO:0003677">
    <property type="term" value="F:DNA binding"/>
    <property type="evidence" value="ECO:0007669"/>
    <property type="project" value="UniProtKB-KW"/>
</dbReference>
<dbReference type="VEuPathDB" id="FungiDB:AO090001000252"/>
<proteinExistence type="predicted"/>
<dbReference type="Gene3D" id="1.25.40.10">
    <property type="entry name" value="Tetratricopeptide repeat domain"/>
    <property type="match status" value="1"/>
</dbReference>
<feature type="transmembrane region" description="Helical" evidence="12">
    <location>
        <begin position="1489"/>
        <end position="1506"/>
    </location>
</feature>
<dbReference type="PROSITE" id="PS50929">
    <property type="entry name" value="ABC_TM1F"/>
    <property type="match status" value="2"/>
</dbReference>
<dbReference type="InterPro" id="IPR036864">
    <property type="entry name" value="Zn2-C6_fun-type_DNA-bd_sf"/>
</dbReference>
<evidence type="ECO:0000256" key="12">
    <source>
        <dbReference type="SAM" id="Phobius"/>
    </source>
</evidence>
<dbReference type="GO" id="GO:0140359">
    <property type="term" value="F:ABC-type transporter activity"/>
    <property type="evidence" value="ECO:0007669"/>
    <property type="project" value="InterPro"/>
</dbReference>
<feature type="transmembrane region" description="Helical" evidence="12">
    <location>
        <begin position="1584"/>
        <end position="1606"/>
    </location>
</feature>
<feature type="transmembrane region" description="Helical" evidence="12">
    <location>
        <begin position="890"/>
        <end position="911"/>
    </location>
</feature>
<name>A0A1S9DF49_ASPOZ</name>
<organism evidence="15 16">
    <name type="scientific">Aspergillus oryzae</name>
    <name type="common">Yellow koji mold</name>
    <dbReference type="NCBI Taxonomy" id="5062"/>
    <lineage>
        <taxon>Eukaryota</taxon>
        <taxon>Fungi</taxon>
        <taxon>Dikarya</taxon>
        <taxon>Ascomycota</taxon>
        <taxon>Pezizomycotina</taxon>
        <taxon>Eurotiomycetes</taxon>
        <taxon>Eurotiomycetidae</taxon>
        <taxon>Eurotiales</taxon>
        <taxon>Aspergillaceae</taxon>
        <taxon>Aspergillus</taxon>
        <taxon>Aspergillus subgen. Circumdati</taxon>
    </lineage>
</organism>
<dbReference type="SUPFAM" id="SSF48452">
    <property type="entry name" value="TPR-like"/>
    <property type="match status" value="1"/>
</dbReference>
<dbReference type="CDD" id="cd18580">
    <property type="entry name" value="ABC_6TM_ABCC_D2"/>
    <property type="match status" value="1"/>
</dbReference>
<dbReference type="Pfam" id="PF13424">
    <property type="entry name" value="TPR_12"/>
    <property type="match status" value="1"/>
</dbReference>
<keyword evidence="7" id="KW-0805">Transcription regulation</keyword>
<feature type="transmembrane region" description="Helical" evidence="12">
    <location>
        <begin position="1117"/>
        <end position="1137"/>
    </location>
</feature>
<dbReference type="InterPro" id="IPR036640">
    <property type="entry name" value="ABC1_TM_sf"/>
</dbReference>
<dbReference type="InterPro" id="IPR003593">
    <property type="entry name" value="AAA+_ATPase"/>
</dbReference>
<evidence type="ECO:0000256" key="10">
    <source>
        <dbReference type="ARBA" id="ARBA00023163"/>
    </source>
</evidence>
<evidence type="ECO:0000256" key="8">
    <source>
        <dbReference type="ARBA" id="ARBA00023125"/>
    </source>
</evidence>
<dbReference type="InterPro" id="IPR017871">
    <property type="entry name" value="ABC_transporter-like_CS"/>
</dbReference>
<dbReference type="Gene3D" id="3.40.50.300">
    <property type="entry name" value="P-loop containing nucleotide triphosphate hydrolases"/>
    <property type="match status" value="2"/>
</dbReference>